<keyword evidence="2" id="KW-1185">Reference proteome</keyword>
<evidence type="ECO:0000313" key="2">
    <source>
        <dbReference type="Proteomes" id="UP001374535"/>
    </source>
</evidence>
<sequence>MTFRPIVTGTGLSEDKVIGTEDLAVGARSDAVHGSRFKIHKHGSGNVPPARGLIVIDIDPLELDVRVSKTVVLSSWIYSVLVADYLPEFGTDLVAALASLNVQDLSHGSDEGRKREI</sequence>
<reference evidence="1 2" key="1">
    <citation type="journal article" date="2023" name="Life. Sci Alliance">
        <title>Evolutionary insights into 3D genome organization and epigenetic landscape of Vigna mungo.</title>
        <authorList>
            <person name="Junaid A."/>
            <person name="Singh B."/>
            <person name="Bhatia S."/>
        </authorList>
    </citation>
    <scope>NUCLEOTIDE SEQUENCE [LARGE SCALE GENOMIC DNA]</scope>
    <source>
        <strain evidence="1">Urdbean</strain>
    </source>
</reference>
<proteinExistence type="predicted"/>
<organism evidence="1 2">
    <name type="scientific">Vigna mungo</name>
    <name type="common">Black gram</name>
    <name type="synonym">Phaseolus mungo</name>
    <dbReference type="NCBI Taxonomy" id="3915"/>
    <lineage>
        <taxon>Eukaryota</taxon>
        <taxon>Viridiplantae</taxon>
        <taxon>Streptophyta</taxon>
        <taxon>Embryophyta</taxon>
        <taxon>Tracheophyta</taxon>
        <taxon>Spermatophyta</taxon>
        <taxon>Magnoliopsida</taxon>
        <taxon>eudicotyledons</taxon>
        <taxon>Gunneridae</taxon>
        <taxon>Pentapetalae</taxon>
        <taxon>rosids</taxon>
        <taxon>fabids</taxon>
        <taxon>Fabales</taxon>
        <taxon>Fabaceae</taxon>
        <taxon>Papilionoideae</taxon>
        <taxon>50 kb inversion clade</taxon>
        <taxon>NPAAA clade</taxon>
        <taxon>indigoferoid/millettioid clade</taxon>
        <taxon>Phaseoleae</taxon>
        <taxon>Vigna</taxon>
    </lineage>
</organism>
<accession>A0AAQ3P0L3</accession>
<dbReference type="Proteomes" id="UP001374535">
    <property type="component" value="Chromosome 2"/>
</dbReference>
<gene>
    <name evidence="1" type="ORF">V8G54_005524</name>
</gene>
<protein>
    <submittedName>
        <fullName evidence="1">Uncharacterized protein</fullName>
    </submittedName>
</protein>
<evidence type="ECO:0000313" key="1">
    <source>
        <dbReference type="EMBL" id="WVZ18202.1"/>
    </source>
</evidence>
<dbReference type="EMBL" id="CP144699">
    <property type="protein sequence ID" value="WVZ18202.1"/>
    <property type="molecule type" value="Genomic_DNA"/>
</dbReference>
<name>A0AAQ3P0L3_VIGMU</name>
<dbReference type="AlphaFoldDB" id="A0AAQ3P0L3"/>